<comment type="caution">
    <text evidence="6">The sequence shown here is derived from an EMBL/GenBank/DDBJ whole genome shotgun (WGS) entry which is preliminary data.</text>
</comment>
<dbReference type="InterPro" id="IPR013328">
    <property type="entry name" value="6PGD_dom2"/>
</dbReference>
<evidence type="ECO:0000259" key="4">
    <source>
        <dbReference type="Pfam" id="PF03446"/>
    </source>
</evidence>
<dbReference type="Gene3D" id="3.40.50.720">
    <property type="entry name" value="NAD(P)-binding Rossmann-like Domain"/>
    <property type="match status" value="1"/>
</dbReference>
<name>A0ABV9G0F1_9ACTN</name>
<keyword evidence="2 6" id="KW-0560">Oxidoreductase</keyword>
<dbReference type="RefSeq" id="WP_381192525.1">
    <property type="nucleotide sequence ID" value="NZ_JBHSFE010000007.1"/>
</dbReference>
<dbReference type="PIRSF" id="PIRSF000103">
    <property type="entry name" value="HIBADH"/>
    <property type="match status" value="1"/>
</dbReference>
<dbReference type="EC" id="1.1.-.-" evidence="6"/>
<dbReference type="PANTHER" id="PTHR43580:SF2">
    <property type="entry name" value="CYTOKINE-LIKE NUCLEAR FACTOR N-PAC"/>
    <property type="match status" value="1"/>
</dbReference>
<proteinExistence type="inferred from homology"/>
<comment type="similarity">
    <text evidence="1">Belongs to the HIBADH-related family.</text>
</comment>
<dbReference type="InterPro" id="IPR036291">
    <property type="entry name" value="NAD(P)-bd_dom_sf"/>
</dbReference>
<dbReference type="InterPro" id="IPR015815">
    <property type="entry name" value="HIBADH-related"/>
</dbReference>
<dbReference type="GO" id="GO:0016491">
    <property type="term" value="F:oxidoreductase activity"/>
    <property type="evidence" value="ECO:0007669"/>
    <property type="project" value="UniProtKB-KW"/>
</dbReference>
<keyword evidence="3" id="KW-0520">NAD</keyword>
<protein>
    <submittedName>
        <fullName evidence="6">NAD(P)-dependent oxidoreductase</fullName>
        <ecNumber evidence="6">1.1.-.-</ecNumber>
    </submittedName>
</protein>
<evidence type="ECO:0000256" key="1">
    <source>
        <dbReference type="ARBA" id="ARBA00009080"/>
    </source>
</evidence>
<evidence type="ECO:0000313" key="7">
    <source>
        <dbReference type="Proteomes" id="UP001595993"/>
    </source>
</evidence>
<organism evidence="6 7">
    <name type="scientific">Streptomyces maoxianensis</name>
    <dbReference type="NCBI Taxonomy" id="1459942"/>
    <lineage>
        <taxon>Bacteria</taxon>
        <taxon>Bacillati</taxon>
        <taxon>Actinomycetota</taxon>
        <taxon>Actinomycetes</taxon>
        <taxon>Kitasatosporales</taxon>
        <taxon>Streptomycetaceae</taxon>
        <taxon>Streptomyces</taxon>
    </lineage>
</organism>
<feature type="domain" description="3-hydroxyisobutyrate dehydrogenase-like NAD-binding" evidence="5">
    <location>
        <begin position="180"/>
        <end position="296"/>
    </location>
</feature>
<dbReference type="InterPro" id="IPR029154">
    <property type="entry name" value="HIBADH-like_NADP-bd"/>
</dbReference>
<dbReference type="SUPFAM" id="SSF51735">
    <property type="entry name" value="NAD(P)-binding Rossmann-fold domains"/>
    <property type="match status" value="1"/>
</dbReference>
<gene>
    <name evidence="6" type="ORF">ACFO9E_06745</name>
</gene>
<evidence type="ECO:0000256" key="3">
    <source>
        <dbReference type="ARBA" id="ARBA00023027"/>
    </source>
</evidence>
<feature type="domain" description="6-phosphogluconate dehydrogenase NADP-binding" evidence="4">
    <location>
        <begin position="18"/>
        <end position="174"/>
    </location>
</feature>
<accession>A0ABV9G0F1</accession>
<dbReference type="PANTHER" id="PTHR43580">
    <property type="entry name" value="OXIDOREDUCTASE GLYR1-RELATED"/>
    <property type="match status" value="1"/>
</dbReference>
<dbReference type="Pfam" id="PF14833">
    <property type="entry name" value="NAD_binding_11"/>
    <property type="match status" value="1"/>
</dbReference>
<dbReference type="InterPro" id="IPR008927">
    <property type="entry name" value="6-PGluconate_DH-like_C_sf"/>
</dbReference>
<dbReference type="InterPro" id="IPR051265">
    <property type="entry name" value="HIBADH-related_NP60_sf"/>
</dbReference>
<evidence type="ECO:0000313" key="6">
    <source>
        <dbReference type="EMBL" id="MFC4607512.1"/>
    </source>
</evidence>
<dbReference type="Pfam" id="PF03446">
    <property type="entry name" value="NAD_binding_2"/>
    <property type="match status" value="1"/>
</dbReference>
<keyword evidence="7" id="KW-1185">Reference proteome</keyword>
<reference evidence="7" key="1">
    <citation type="journal article" date="2019" name="Int. J. Syst. Evol. Microbiol.">
        <title>The Global Catalogue of Microorganisms (GCM) 10K type strain sequencing project: providing services to taxonomists for standard genome sequencing and annotation.</title>
        <authorList>
            <consortium name="The Broad Institute Genomics Platform"/>
            <consortium name="The Broad Institute Genome Sequencing Center for Infectious Disease"/>
            <person name="Wu L."/>
            <person name="Ma J."/>
        </authorList>
    </citation>
    <scope>NUCLEOTIDE SEQUENCE [LARGE SCALE GENOMIC DNA]</scope>
    <source>
        <strain evidence="7">CGMCC 4.7139</strain>
    </source>
</reference>
<evidence type="ECO:0000259" key="5">
    <source>
        <dbReference type="Pfam" id="PF14833"/>
    </source>
</evidence>
<sequence>MTSSTAATAQSDRADRPTVAVLGTGIMGAGMARNLLRSGLPVRAWNRTRAKAEALVADGAYCAESPADAVTGADVVLTMLTDGPRVLAAMREASGGLSPGTVWAQSATVGDAATAELADFARQFGLTFVDAPVLGSKEAAEAGQLLVLAAGQDNARGILAPVFDAVGRRTTWVGDDGSSGAASRLKLVLNSWVGALTHATGEAIALARGLGVDPQALLDGVSGGPLDNGYLRAKSAVILSGDYTPSFSVANALKDARLIVEAGERAGVRLDVARAGVARFERLERRGQGDRDMAATYLASFEEGQEPSPGALDGRL</sequence>
<dbReference type="Gene3D" id="1.10.1040.10">
    <property type="entry name" value="N-(1-d-carboxylethyl)-l-norvaline Dehydrogenase, domain 2"/>
    <property type="match status" value="1"/>
</dbReference>
<dbReference type="EMBL" id="JBHSFE010000007">
    <property type="protein sequence ID" value="MFC4607512.1"/>
    <property type="molecule type" value="Genomic_DNA"/>
</dbReference>
<evidence type="ECO:0000256" key="2">
    <source>
        <dbReference type="ARBA" id="ARBA00023002"/>
    </source>
</evidence>
<dbReference type="SUPFAM" id="SSF48179">
    <property type="entry name" value="6-phosphogluconate dehydrogenase C-terminal domain-like"/>
    <property type="match status" value="1"/>
</dbReference>
<dbReference type="Proteomes" id="UP001595993">
    <property type="component" value="Unassembled WGS sequence"/>
</dbReference>
<dbReference type="InterPro" id="IPR006115">
    <property type="entry name" value="6PGDH_NADP-bd"/>
</dbReference>